<keyword evidence="8" id="KW-1185">Reference proteome</keyword>
<accession>A0ABS1YAP6</accession>
<dbReference type="SUPFAM" id="SSF53335">
    <property type="entry name" value="S-adenosyl-L-methionine-dependent methyltransferases"/>
    <property type="match status" value="1"/>
</dbReference>
<evidence type="ECO:0000259" key="6">
    <source>
        <dbReference type="SMART" id="SM00650"/>
    </source>
</evidence>
<gene>
    <name evidence="7" type="ORF">JM949_02825</name>
</gene>
<evidence type="ECO:0000256" key="2">
    <source>
        <dbReference type="ARBA" id="ARBA00022603"/>
    </source>
</evidence>
<feature type="domain" description="Ribosomal RNA adenine methylase transferase N-terminal" evidence="6">
    <location>
        <begin position="31"/>
        <end position="135"/>
    </location>
</feature>
<protein>
    <submittedName>
        <fullName evidence="7">Methyltransferase domain-containing protein</fullName>
    </submittedName>
</protein>
<dbReference type="PANTHER" id="PTHR44942">
    <property type="entry name" value="METHYLTRANSF_11 DOMAIN-CONTAINING PROTEIN"/>
    <property type="match status" value="1"/>
</dbReference>
<evidence type="ECO:0000256" key="1">
    <source>
        <dbReference type="ARBA" id="ARBA00008361"/>
    </source>
</evidence>
<evidence type="ECO:0000313" key="7">
    <source>
        <dbReference type="EMBL" id="MBM0274473.1"/>
    </source>
</evidence>
<sequence length="274" mass="29944">MSGEDQRLSRRGSFDEDPDNYQAARPGYPRRVYEVLRGLGLRPGARVLEIGPGTGQVTRPLVDAGASVLAVELGGRLAARLRTNLAGHDVTVVEGDFTTVPLPDDTFDLAVCATAFHWLNAGAAVRRLARLVRPGGGLAVWWTVFGDPDRSPPWRTELDAVYRRWLPGQERGPAGRPAPLRVAERTAELRAGDWFGPVRVEMIRWEHQLTPHGARGLWGTFPDVRELSADQREAFLDGVAEVIARQPGGTAVDHYVTALYTAQRRNSSALPAGS</sequence>
<dbReference type="InterPro" id="IPR051052">
    <property type="entry name" value="Diverse_substrate_MTase"/>
</dbReference>
<dbReference type="RefSeq" id="WP_203146898.1">
    <property type="nucleotide sequence ID" value="NZ_JAEVHL010000007.1"/>
</dbReference>
<dbReference type="SMART" id="SM00650">
    <property type="entry name" value="rADc"/>
    <property type="match status" value="1"/>
</dbReference>
<keyword evidence="2 7" id="KW-0489">Methyltransferase</keyword>
<dbReference type="InterPro" id="IPR029063">
    <property type="entry name" value="SAM-dependent_MTases_sf"/>
</dbReference>
<evidence type="ECO:0000313" key="8">
    <source>
        <dbReference type="Proteomes" id="UP000622245"/>
    </source>
</evidence>
<evidence type="ECO:0000256" key="3">
    <source>
        <dbReference type="ARBA" id="ARBA00022679"/>
    </source>
</evidence>
<feature type="region of interest" description="Disordered" evidence="5">
    <location>
        <begin position="1"/>
        <end position="25"/>
    </location>
</feature>
<proteinExistence type="inferred from homology"/>
<dbReference type="CDD" id="cd02440">
    <property type="entry name" value="AdoMet_MTases"/>
    <property type="match status" value="1"/>
</dbReference>
<feature type="compositionally biased region" description="Basic and acidic residues" evidence="5">
    <location>
        <begin position="1"/>
        <end position="14"/>
    </location>
</feature>
<comment type="caution">
    <text evidence="7">The sequence shown here is derived from an EMBL/GenBank/DDBJ whole genome shotgun (WGS) entry which is preliminary data.</text>
</comment>
<keyword evidence="3" id="KW-0808">Transferase</keyword>
<dbReference type="Pfam" id="PF08241">
    <property type="entry name" value="Methyltransf_11"/>
    <property type="match status" value="1"/>
</dbReference>
<dbReference type="PANTHER" id="PTHR44942:SF4">
    <property type="entry name" value="METHYLTRANSFERASE TYPE 11 DOMAIN-CONTAINING PROTEIN"/>
    <property type="match status" value="1"/>
</dbReference>
<organism evidence="7 8">
    <name type="scientific">Micromonospora tarensis</name>
    <dbReference type="NCBI Taxonomy" id="2806100"/>
    <lineage>
        <taxon>Bacteria</taxon>
        <taxon>Bacillati</taxon>
        <taxon>Actinomycetota</taxon>
        <taxon>Actinomycetes</taxon>
        <taxon>Micromonosporales</taxon>
        <taxon>Micromonosporaceae</taxon>
        <taxon>Micromonospora</taxon>
    </lineage>
</organism>
<dbReference type="GO" id="GO:0032259">
    <property type="term" value="P:methylation"/>
    <property type="evidence" value="ECO:0007669"/>
    <property type="project" value="UniProtKB-KW"/>
</dbReference>
<dbReference type="GO" id="GO:0008168">
    <property type="term" value="F:methyltransferase activity"/>
    <property type="evidence" value="ECO:0007669"/>
    <property type="project" value="UniProtKB-KW"/>
</dbReference>
<dbReference type="InterPro" id="IPR013216">
    <property type="entry name" value="Methyltransf_11"/>
</dbReference>
<dbReference type="InterPro" id="IPR020598">
    <property type="entry name" value="rRNA_Ade_methylase_Trfase_N"/>
</dbReference>
<reference evidence="7 8" key="1">
    <citation type="submission" date="2021-01" db="EMBL/GenBank/DDBJ databases">
        <title>Draft genome sequence of Micromonospora sp. strain STR1s_6.</title>
        <authorList>
            <person name="Karlyshev A."/>
            <person name="Jawad R."/>
        </authorList>
    </citation>
    <scope>NUCLEOTIDE SEQUENCE [LARGE SCALE GENOMIC DNA]</scope>
    <source>
        <strain evidence="7 8">STR1S-6</strain>
    </source>
</reference>
<dbReference type="EMBL" id="JAEVHL010000007">
    <property type="protein sequence ID" value="MBM0274473.1"/>
    <property type="molecule type" value="Genomic_DNA"/>
</dbReference>
<comment type="similarity">
    <text evidence="1">Belongs to the methyltransferase superfamily.</text>
</comment>
<keyword evidence="4" id="KW-0949">S-adenosyl-L-methionine</keyword>
<name>A0ABS1YAP6_9ACTN</name>
<dbReference type="Proteomes" id="UP000622245">
    <property type="component" value="Unassembled WGS sequence"/>
</dbReference>
<evidence type="ECO:0000256" key="5">
    <source>
        <dbReference type="SAM" id="MobiDB-lite"/>
    </source>
</evidence>
<evidence type="ECO:0000256" key="4">
    <source>
        <dbReference type="ARBA" id="ARBA00022691"/>
    </source>
</evidence>
<dbReference type="Gene3D" id="3.40.50.150">
    <property type="entry name" value="Vaccinia Virus protein VP39"/>
    <property type="match status" value="1"/>
</dbReference>